<keyword evidence="8" id="KW-1133">Transmembrane helix</keyword>
<evidence type="ECO:0000313" key="15">
    <source>
        <dbReference type="EMBL" id="PRQ35867.1"/>
    </source>
</evidence>
<organism evidence="15 16">
    <name type="scientific">Rosa chinensis</name>
    <name type="common">China rose</name>
    <dbReference type="NCBI Taxonomy" id="74649"/>
    <lineage>
        <taxon>Eukaryota</taxon>
        <taxon>Viridiplantae</taxon>
        <taxon>Streptophyta</taxon>
        <taxon>Embryophyta</taxon>
        <taxon>Tracheophyta</taxon>
        <taxon>Spermatophyta</taxon>
        <taxon>Magnoliopsida</taxon>
        <taxon>eudicotyledons</taxon>
        <taxon>Gunneridae</taxon>
        <taxon>Pentapetalae</taxon>
        <taxon>rosids</taxon>
        <taxon>fabids</taxon>
        <taxon>Rosales</taxon>
        <taxon>Rosaceae</taxon>
        <taxon>Rosoideae</taxon>
        <taxon>Rosoideae incertae sedis</taxon>
        <taxon>Rosa</taxon>
    </lineage>
</organism>
<evidence type="ECO:0000256" key="11">
    <source>
        <dbReference type="ARBA" id="ARBA00023180"/>
    </source>
</evidence>
<keyword evidence="16" id="KW-1185">Reference proteome</keyword>
<evidence type="ECO:0000256" key="3">
    <source>
        <dbReference type="ARBA" id="ARBA00022475"/>
    </source>
</evidence>
<reference evidence="15 16" key="1">
    <citation type="journal article" date="2018" name="Nat. Genet.">
        <title>The Rosa genome provides new insights in the design of modern roses.</title>
        <authorList>
            <person name="Bendahmane M."/>
        </authorList>
    </citation>
    <scope>NUCLEOTIDE SEQUENCE [LARGE SCALE GENOMIC DNA]</scope>
    <source>
        <strain evidence="16">cv. Old Blush</strain>
    </source>
</reference>
<evidence type="ECO:0000256" key="4">
    <source>
        <dbReference type="ARBA" id="ARBA00022614"/>
    </source>
</evidence>
<protein>
    <submittedName>
        <fullName evidence="15">Putative leucine-rich repeat-containing, plant-type, leucine-rich repeat domain, L</fullName>
    </submittedName>
</protein>
<evidence type="ECO:0000259" key="14">
    <source>
        <dbReference type="Pfam" id="PF23598"/>
    </source>
</evidence>
<keyword evidence="10" id="KW-0675">Receptor</keyword>
<dbReference type="InterPro" id="IPR013210">
    <property type="entry name" value="LRR_N_plant-typ"/>
</dbReference>
<keyword evidence="6 12" id="KW-0732">Signal</keyword>
<dbReference type="Pfam" id="PF00560">
    <property type="entry name" value="LRR_1"/>
    <property type="match status" value="4"/>
</dbReference>
<dbReference type="Gramene" id="PRQ35867">
    <property type="protein sequence ID" value="PRQ35867"/>
    <property type="gene ID" value="RchiOBHm_Chr4g0385161"/>
</dbReference>
<evidence type="ECO:0000313" key="16">
    <source>
        <dbReference type="Proteomes" id="UP000238479"/>
    </source>
</evidence>
<dbReference type="SUPFAM" id="SSF52047">
    <property type="entry name" value="RNI-like"/>
    <property type="match status" value="1"/>
</dbReference>
<dbReference type="SMART" id="SM00369">
    <property type="entry name" value="LRR_TYP"/>
    <property type="match status" value="7"/>
</dbReference>
<keyword evidence="4" id="KW-0433">Leucine-rich repeat</keyword>
<dbReference type="GO" id="GO:0005886">
    <property type="term" value="C:plasma membrane"/>
    <property type="evidence" value="ECO:0007669"/>
    <property type="project" value="UniProtKB-SubCell"/>
</dbReference>
<dbReference type="FunFam" id="3.80.10.10:FF:000041">
    <property type="entry name" value="LRR receptor-like serine/threonine-protein kinase ERECTA"/>
    <property type="match status" value="1"/>
</dbReference>
<dbReference type="InterPro" id="IPR032675">
    <property type="entry name" value="LRR_dom_sf"/>
</dbReference>
<sequence>MGMGLPRCYFYAVQCLIFLLLKASQCSSFVQTIGHADECSALMQFKQSFTTSKSASLDPFAYPKVASWMQERTRRNCCSWDGVECNEETGYVICLNLNSSCLYGSLNSSSSLFQLVHLQKLDLSDNHFNFSKIPSRLGHNLTGLTLLNLSQSSFSGQIPSEILYLSKLSTLDLSATSFLDMTFDYDHFSSSKILELTNANLRSIVQNLTNIQQLHLNKVHILSTLPDIFANATSLKALYLQSCGLSGEFPVGIFQLPNLEVLDLMYNEDLTGYFPEFNKSSPFKKLNVARTNFSGHVPASIGDLSSLRLSYLSLSFFFDHNYTYYDVSRNSFSGQLSESWSWVGKLTKLYHLSLAYTYLRGEFPSFVANLTQMEELDLAYNQITGKIPSWLAKLTKLTAPYFPFNNLQEAIPRSFFQLTNLQYIDLSSNNLSGTVELDEFFKLKMLTVLRLSFNKLSVHIKTSLTATSPKFEALALVSCNLTEFPDFLHDNSKLVELDLSDNNVHGQIPRWMWNSTGESLWYLNLSHNSLTGFEQNPVILPWKNLHLLELGSNRLQGQLPIPPLSIQFYSVPNNGYTRGVSPSFCNLKDLFVLDLSNNNLSGMLPQCLGSSSAFEILKLRNNSFHGDIPDQMCPTGQGSLKMLDLSYNQLRGKLPRSMENCTQLVFLDFGNNHISDSFPSWLGTLPVLRVLILGTNGFHGTIGKPATNHEFPNL</sequence>
<evidence type="ECO:0000259" key="13">
    <source>
        <dbReference type="Pfam" id="PF08263"/>
    </source>
</evidence>
<dbReference type="PRINTS" id="PR00019">
    <property type="entry name" value="LEURICHRPT"/>
</dbReference>
<evidence type="ECO:0000256" key="12">
    <source>
        <dbReference type="SAM" id="SignalP"/>
    </source>
</evidence>
<evidence type="ECO:0000256" key="5">
    <source>
        <dbReference type="ARBA" id="ARBA00022692"/>
    </source>
</evidence>
<keyword evidence="9" id="KW-0472">Membrane</keyword>
<dbReference type="InterPro" id="IPR001611">
    <property type="entry name" value="Leu-rich_rpt"/>
</dbReference>
<evidence type="ECO:0000256" key="10">
    <source>
        <dbReference type="ARBA" id="ARBA00023170"/>
    </source>
</evidence>
<evidence type="ECO:0000256" key="2">
    <source>
        <dbReference type="ARBA" id="ARBA00009592"/>
    </source>
</evidence>
<comment type="caution">
    <text evidence="15">The sequence shown here is derived from an EMBL/GenBank/DDBJ whole genome shotgun (WGS) entry which is preliminary data.</text>
</comment>
<dbReference type="PANTHER" id="PTHR48061:SF12">
    <property type="entry name" value="DISEASE RESISTANCE LIKE PROTEIN"/>
    <property type="match status" value="1"/>
</dbReference>
<dbReference type="Gene3D" id="3.80.10.10">
    <property type="entry name" value="Ribonuclease Inhibitor"/>
    <property type="match status" value="4"/>
</dbReference>
<dbReference type="EMBL" id="PDCK01000042">
    <property type="protein sequence ID" value="PRQ35867.1"/>
    <property type="molecule type" value="Genomic_DNA"/>
</dbReference>
<dbReference type="OMA" id="NIENNHI"/>
<dbReference type="PANTHER" id="PTHR48061">
    <property type="entry name" value="LEUCINE-RICH REPEAT RECEPTOR PROTEIN KINASE EMS1-LIKE-RELATED"/>
    <property type="match status" value="1"/>
</dbReference>
<dbReference type="InterPro" id="IPR055414">
    <property type="entry name" value="LRR_R13L4/SHOC2-like"/>
</dbReference>
<gene>
    <name evidence="15" type="ORF">RchiOBHm_Chr4g0385161</name>
</gene>
<evidence type="ECO:0000256" key="6">
    <source>
        <dbReference type="ARBA" id="ARBA00022729"/>
    </source>
</evidence>
<feature type="domain" description="Leucine-rich repeat-containing N-terminal plant-type" evidence="13">
    <location>
        <begin position="36"/>
        <end position="86"/>
    </location>
</feature>
<dbReference type="SUPFAM" id="SSF52058">
    <property type="entry name" value="L domain-like"/>
    <property type="match status" value="1"/>
</dbReference>
<evidence type="ECO:0000256" key="7">
    <source>
        <dbReference type="ARBA" id="ARBA00022737"/>
    </source>
</evidence>
<keyword evidence="7" id="KW-0677">Repeat</keyword>
<keyword evidence="11" id="KW-0325">Glycoprotein</keyword>
<feature type="signal peptide" evidence="12">
    <location>
        <begin position="1"/>
        <end position="28"/>
    </location>
</feature>
<dbReference type="Proteomes" id="UP000238479">
    <property type="component" value="Chromosome 4"/>
</dbReference>
<comment type="similarity">
    <text evidence="2">Belongs to the RLP family.</text>
</comment>
<feature type="domain" description="Disease resistance R13L4/SHOC-2-like LRR" evidence="14">
    <location>
        <begin position="340"/>
        <end position="527"/>
    </location>
</feature>
<proteinExistence type="inferred from homology"/>
<dbReference type="Pfam" id="PF08263">
    <property type="entry name" value="LRRNT_2"/>
    <property type="match status" value="1"/>
</dbReference>
<comment type="subcellular location">
    <subcellularLocation>
        <location evidence="1">Cell membrane</location>
        <topology evidence="1">Single-pass type I membrane protein</topology>
    </subcellularLocation>
</comment>
<accession>A0A2P6QNX8</accession>
<feature type="chain" id="PRO_5015198810" evidence="12">
    <location>
        <begin position="29"/>
        <end position="714"/>
    </location>
</feature>
<dbReference type="InterPro" id="IPR003591">
    <property type="entry name" value="Leu-rich_rpt_typical-subtyp"/>
</dbReference>
<dbReference type="AlphaFoldDB" id="A0A2P6QNX8"/>
<dbReference type="Pfam" id="PF23598">
    <property type="entry name" value="LRR_14"/>
    <property type="match status" value="1"/>
</dbReference>
<evidence type="ECO:0000256" key="9">
    <source>
        <dbReference type="ARBA" id="ARBA00023136"/>
    </source>
</evidence>
<dbReference type="InterPro" id="IPR046956">
    <property type="entry name" value="RLP23-like"/>
</dbReference>
<evidence type="ECO:0000256" key="8">
    <source>
        <dbReference type="ARBA" id="ARBA00022989"/>
    </source>
</evidence>
<name>A0A2P6QNX8_ROSCH</name>
<keyword evidence="5" id="KW-0812">Transmembrane</keyword>
<keyword evidence="3" id="KW-1003">Cell membrane</keyword>
<evidence type="ECO:0000256" key="1">
    <source>
        <dbReference type="ARBA" id="ARBA00004251"/>
    </source>
</evidence>